<dbReference type="Proteomes" id="UP000525298">
    <property type="component" value="Unassembled WGS sequence"/>
</dbReference>
<accession>A0A7W0C5Z1</accession>
<protein>
    <recommendedName>
        <fullName evidence="7">Class III cytochrome C domain-containing protein</fullName>
    </recommendedName>
</protein>
<dbReference type="InterPro" id="IPR036280">
    <property type="entry name" value="Multihaem_cyt_sf"/>
</dbReference>
<evidence type="ECO:0000256" key="2">
    <source>
        <dbReference type="ARBA" id="ARBA00022617"/>
    </source>
</evidence>
<evidence type="ECO:0000313" key="8">
    <source>
        <dbReference type="EMBL" id="MBA2879742.1"/>
    </source>
</evidence>
<dbReference type="CDD" id="cd08168">
    <property type="entry name" value="Cytochrom_C3"/>
    <property type="match status" value="1"/>
</dbReference>
<feature type="chain" id="PRO_5030790516" description="Class III cytochrome C domain-containing protein" evidence="6">
    <location>
        <begin position="26"/>
        <end position="150"/>
    </location>
</feature>
<dbReference type="GO" id="GO:0046872">
    <property type="term" value="F:metal ion binding"/>
    <property type="evidence" value="ECO:0007669"/>
    <property type="project" value="UniProtKB-KW"/>
</dbReference>
<feature type="signal peptide" evidence="6">
    <location>
        <begin position="1"/>
        <end position="25"/>
    </location>
</feature>
<evidence type="ECO:0000313" key="9">
    <source>
        <dbReference type="Proteomes" id="UP000525298"/>
    </source>
</evidence>
<comment type="caution">
    <text evidence="8">The sequence shown here is derived from an EMBL/GenBank/DDBJ whole genome shotgun (WGS) entry which is preliminary data.</text>
</comment>
<organism evidence="8 9">
    <name type="scientific">Desulfosalsimonas propionicica</name>
    <dbReference type="NCBI Taxonomy" id="332175"/>
    <lineage>
        <taxon>Bacteria</taxon>
        <taxon>Pseudomonadati</taxon>
        <taxon>Thermodesulfobacteriota</taxon>
        <taxon>Desulfobacteria</taxon>
        <taxon>Desulfobacterales</taxon>
        <taxon>Desulfosalsimonadaceae</taxon>
        <taxon>Desulfosalsimonas</taxon>
    </lineage>
</organism>
<evidence type="ECO:0000256" key="5">
    <source>
        <dbReference type="ARBA" id="ARBA00023004"/>
    </source>
</evidence>
<dbReference type="Pfam" id="PF02085">
    <property type="entry name" value="Cytochrom_CIII"/>
    <property type="match status" value="1"/>
</dbReference>
<evidence type="ECO:0000256" key="6">
    <source>
        <dbReference type="SAM" id="SignalP"/>
    </source>
</evidence>
<dbReference type="RefSeq" id="WP_181549445.1">
    <property type="nucleotide sequence ID" value="NZ_JACDUS010000001.1"/>
</dbReference>
<dbReference type="AlphaFoldDB" id="A0A7W0C5Z1"/>
<keyword evidence="1" id="KW-0813">Transport</keyword>
<keyword evidence="3" id="KW-0479">Metal-binding</keyword>
<dbReference type="InterPro" id="IPR020942">
    <property type="entry name" value="Cyt_c_III_dom"/>
</dbReference>
<dbReference type="GO" id="GO:0020037">
    <property type="term" value="F:heme binding"/>
    <property type="evidence" value="ECO:0007669"/>
    <property type="project" value="InterPro"/>
</dbReference>
<dbReference type="GO" id="GO:0009055">
    <property type="term" value="F:electron transfer activity"/>
    <property type="evidence" value="ECO:0007669"/>
    <property type="project" value="InterPro"/>
</dbReference>
<evidence type="ECO:0000256" key="1">
    <source>
        <dbReference type="ARBA" id="ARBA00022448"/>
    </source>
</evidence>
<keyword evidence="6" id="KW-0732">Signal</keyword>
<keyword evidence="5" id="KW-0408">Iron</keyword>
<proteinExistence type="predicted"/>
<keyword evidence="4" id="KW-0249">Electron transport</keyword>
<sequence length="150" mass="15958">MKKRFAILTAAACMVAVFLAAGLYAGTGDSCPDVITMENQEAFDEHRMPIVEFDHGAHLKADPDGYGIGCGECHHDENGEPLADLQAGDEVQGCFECHDGTGAGTPKDFMGPPPDAEALNSYYTAMHVNCVGCHKEQGGPKACNECHARE</sequence>
<dbReference type="Gene3D" id="3.90.10.10">
    <property type="entry name" value="Cytochrome C3"/>
    <property type="match status" value="1"/>
</dbReference>
<keyword evidence="9" id="KW-1185">Reference proteome</keyword>
<dbReference type="SUPFAM" id="SSF48695">
    <property type="entry name" value="Multiheme cytochromes"/>
    <property type="match status" value="1"/>
</dbReference>
<keyword evidence="2" id="KW-0349">Heme</keyword>
<gene>
    <name evidence="8" type="ORF">HNR65_000049</name>
</gene>
<evidence type="ECO:0000256" key="3">
    <source>
        <dbReference type="ARBA" id="ARBA00022723"/>
    </source>
</evidence>
<dbReference type="EMBL" id="JACDUS010000001">
    <property type="protein sequence ID" value="MBA2879742.1"/>
    <property type="molecule type" value="Genomic_DNA"/>
</dbReference>
<reference evidence="8 9" key="1">
    <citation type="submission" date="2020-07" db="EMBL/GenBank/DDBJ databases">
        <title>Genomic Encyclopedia of Type Strains, Phase IV (KMG-IV): sequencing the most valuable type-strain genomes for metagenomic binning, comparative biology and taxonomic classification.</title>
        <authorList>
            <person name="Goeker M."/>
        </authorList>
    </citation>
    <scope>NUCLEOTIDE SEQUENCE [LARGE SCALE GENOMIC DNA]</scope>
    <source>
        <strain evidence="8 9">DSM 17721</strain>
    </source>
</reference>
<feature type="domain" description="Class III cytochrome C" evidence="7">
    <location>
        <begin position="39"/>
        <end position="147"/>
    </location>
</feature>
<evidence type="ECO:0000259" key="7">
    <source>
        <dbReference type="Pfam" id="PF02085"/>
    </source>
</evidence>
<name>A0A7W0C5Z1_9BACT</name>
<evidence type="ECO:0000256" key="4">
    <source>
        <dbReference type="ARBA" id="ARBA00022982"/>
    </source>
</evidence>